<evidence type="ECO:0000313" key="3">
    <source>
        <dbReference type="Proteomes" id="UP000198693"/>
    </source>
</evidence>
<keyword evidence="1" id="KW-1133">Transmembrane helix</keyword>
<dbReference type="SUPFAM" id="SSF54523">
    <property type="entry name" value="Pili subunits"/>
    <property type="match status" value="1"/>
</dbReference>
<dbReference type="NCBIfam" id="TIGR02532">
    <property type="entry name" value="IV_pilin_GFxxxE"/>
    <property type="match status" value="1"/>
</dbReference>
<keyword evidence="1" id="KW-0812">Transmembrane</keyword>
<dbReference type="Pfam" id="PF07963">
    <property type="entry name" value="N_methyl"/>
    <property type="match status" value="1"/>
</dbReference>
<dbReference type="RefSeq" id="WP_089797085.1">
    <property type="nucleotide sequence ID" value="NZ_FPBP01000014.1"/>
</dbReference>
<name>A0A1I7K1M4_9GAMM</name>
<dbReference type="STRING" id="463301.SAMN04487955_11416"/>
<dbReference type="OrthoDB" id="5296662at2"/>
<evidence type="ECO:0000256" key="1">
    <source>
        <dbReference type="SAM" id="Phobius"/>
    </source>
</evidence>
<sequence>MKRNSGFSLIELMVAMVIGLIIILGAGQLFLTVFQTNRQVEMLGEKQAAVNFAVDILLRDIRRANTVTWDSSSSELKLVVTNRGDISTGCATGDDVAKVYKLSDSAVSDREGWALEAGQECTSTLPSEPSGNLPDIVSAFVDNGFSVDNSFGGEGVWVVTFKLLSTSESGSDELVFYAVNRSAAVTN</sequence>
<protein>
    <submittedName>
        <fullName evidence="2">Prepilin-type N-terminal cleavage/methylation domain-containing protein</fullName>
    </submittedName>
</protein>
<dbReference type="Proteomes" id="UP000198693">
    <property type="component" value="Unassembled WGS sequence"/>
</dbReference>
<feature type="transmembrane region" description="Helical" evidence="1">
    <location>
        <begin position="12"/>
        <end position="34"/>
    </location>
</feature>
<dbReference type="InterPro" id="IPR012902">
    <property type="entry name" value="N_methyl_site"/>
</dbReference>
<evidence type="ECO:0000313" key="2">
    <source>
        <dbReference type="EMBL" id="SFU91378.1"/>
    </source>
</evidence>
<keyword evidence="3" id="KW-1185">Reference proteome</keyword>
<accession>A0A1I7K1M4</accession>
<organism evidence="2 3">
    <name type="scientific">Halomonas korlensis</name>
    <dbReference type="NCBI Taxonomy" id="463301"/>
    <lineage>
        <taxon>Bacteria</taxon>
        <taxon>Pseudomonadati</taxon>
        <taxon>Pseudomonadota</taxon>
        <taxon>Gammaproteobacteria</taxon>
        <taxon>Oceanospirillales</taxon>
        <taxon>Halomonadaceae</taxon>
        <taxon>Halomonas</taxon>
    </lineage>
</organism>
<gene>
    <name evidence="2" type="ORF">SAMN04487955_11416</name>
</gene>
<proteinExistence type="predicted"/>
<reference evidence="3" key="1">
    <citation type="submission" date="2016-10" db="EMBL/GenBank/DDBJ databases">
        <authorList>
            <person name="Varghese N."/>
            <person name="Submissions S."/>
        </authorList>
    </citation>
    <scope>NUCLEOTIDE SEQUENCE [LARGE SCALE GENOMIC DNA]</scope>
    <source>
        <strain evidence="3">CGMCC 1.6981</strain>
    </source>
</reference>
<dbReference type="InterPro" id="IPR045584">
    <property type="entry name" value="Pilin-like"/>
</dbReference>
<dbReference type="EMBL" id="FPBP01000014">
    <property type="protein sequence ID" value="SFU91378.1"/>
    <property type="molecule type" value="Genomic_DNA"/>
</dbReference>
<dbReference type="PROSITE" id="PS00409">
    <property type="entry name" value="PROKAR_NTER_METHYL"/>
    <property type="match status" value="1"/>
</dbReference>
<keyword evidence="1" id="KW-0472">Membrane</keyword>
<dbReference type="AlphaFoldDB" id="A0A1I7K1M4"/>